<dbReference type="InterPro" id="IPR001394">
    <property type="entry name" value="Peptidase_C19_UCH"/>
</dbReference>
<dbReference type="AlphaFoldDB" id="D6X1M9"/>
<dbReference type="GO" id="GO:0004843">
    <property type="term" value="F:cysteine-type deubiquitinase activity"/>
    <property type="evidence" value="ECO:0007669"/>
    <property type="project" value="InterPro"/>
</dbReference>
<reference evidence="2 3" key="2">
    <citation type="journal article" date="2010" name="Nucleic Acids Res.">
        <title>BeetleBase in 2010: revisions to provide comprehensive genomic information for Tribolium castaneum.</title>
        <authorList>
            <person name="Kim H.S."/>
            <person name="Murphy T."/>
            <person name="Xia J."/>
            <person name="Caragea D."/>
            <person name="Park Y."/>
            <person name="Beeman R.W."/>
            <person name="Lorenzen M.D."/>
            <person name="Butcher S."/>
            <person name="Manak J.R."/>
            <person name="Brown S.J."/>
        </authorList>
    </citation>
    <scope>GENOME REANNOTATION</scope>
    <source>
        <strain evidence="2 3">Georgia GA2</strain>
    </source>
</reference>
<reference evidence="2 3" key="1">
    <citation type="journal article" date="2008" name="Nature">
        <title>The genome of the model beetle and pest Tribolium castaneum.</title>
        <authorList>
            <consortium name="Tribolium Genome Sequencing Consortium"/>
            <person name="Richards S."/>
            <person name="Gibbs R.A."/>
            <person name="Weinstock G.M."/>
            <person name="Brown S.J."/>
            <person name="Denell R."/>
            <person name="Beeman R.W."/>
            <person name="Gibbs R."/>
            <person name="Beeman R.W."/>
            <person name="Brown S.J."/>
            <person name="Bucher G."/>
            <person name="Friedrich M."/>
            <person name="Grimmelikhuijzen C.J."/>
            <person name="Klingler M."/>
            <person name="Lorenzen M."/>
            <person name="Richards S."/>
            <person name="Roth S."/>
            <person name="Schroder R."/>
            <person name="Tautz D."/>
            <person name="Zdobnov E.M."/>
            <person name="Muzny D."/>
            <person name="Gibbs R.A."/>
            <person name="Weinstock G.M."/>
            <person name="Attaway T."/>
            <person name="Bell S."/>
            <person name="Buhay C.J."/>
            <person name="Chandrabose M.N."/>
            <person name="Chavez D."/>
            <person name="Clerk-Blankenburg K.P."/>
            <person name="Cree A."/>
            <person name="Dao M."/>
            <person name="Davis C."/>
            <person name="Chacko J."/>
            <person name="Dinh H."/>
            <person name="Dugan-Rocha S."/>
            <person name="Fowler G."/>
            <person name="Garner T.T."/>
            <person name="Garnes J."/>
            <person name="Gnirke A."/>
            <person name="Hawes A."/>
            <person name="Hernandez J."/>
            <person name="Hines S."/>
            <person name="Holder M."/>
            <person name="Hume J."/>
            <person name="Jhangiani S.N."/>
            <person name="Joshi V."/>
            <person name="Khan Z.M."/>
            <person name="Jackson L."/>
            <person name="Kovar C."/>
            <person name="Kowis A."/>
            <person name="Lee S."/>
            <person name="Lewis L.R."/>
            <person name="Margolis J."/>
            <person name="Morgan M."/>
            <person name="Nazareth L.V."/>
            <person name="Nguyen N."/>
            <person name="Okwuonu G."/>
            <person name="Parker D."/>
            <person name="Richards S."/>
            <person name="Ruiz S.J."/>
            <person name="Santibanez J."/>
            <person name="Savard J."/>
            <person name="Scherer S.E."/>
            <person name="Schneider B."/>
            <person name="Sodergren E."/>
            <person name="Tautz D."/>
            <person name="Vattahil S."/>
            <person name="Villasana D."/>
            <person name="White C.S."/>
            <person name="Wright R."/>
            <person name="Park Y."/>
            <person name="Beeman R.W."/>
            <person name="Lord J."/>
            <person name="Oppert B."/>
            <person name="Lorenzen M."/>
            <person name="Brown S."/>
            <person name="Wang L."/>
            <person name="Savard J."/>
            <person name="Tautz D."/>
            <person name="Richards S."/>
            <person name="Weinstock G."/>
            <person name="Gibbs R.A."/>
            <person name="Liu Y."/>
            <person name="Worley K."/>
            <person name="Weinstock G."/>
            <person name="Elsik C.G."/>
            <person name="Reese J.T."/>
            <person name="Elhaik E."/>
            <person name="Landan G."/>
            <person name="Graur D."/>
            <person name="Arensburger P."/>
            <person name="Atkinson P."/>
            <person name="Beeman R.W."/>
            <person name="Beidler J."/>
            <person name="Brown S.J."/>
            <person name="Demuth J.P."/>
            <person name="Drury D.W."/>
            <person name="Du Y.Z."/>
            <person name="Fujiwara H."/>
            <person name="Lorenzen M."/>
            <person name="Maselli V."/>
            <person name="Osanai M."/>
            <person name="Park Y."/>
            <person name="Robertson H.M."/>
            <person name="Tu Z."/>
            <person name="Wang J.J."/>
            <person name="Wang S."/>
            <person name="Richards S."/>
            <person name="Song H."/>
            <person name="Zhang L."/>
            <person name="Sodergren E."/>
            <person name="Werner D."/>
            <person name="Stanke M."/>
            <person name="Morgenstern B."/>
            <person name="Solovyev V."/>
            <person name="Kosarev P."/>
            <person name="Brown G."/>
            <person name="Chen H.C."/>
            <person name="Ermolaeva O."/>
            <person name="Hlavina W."/>
            <person name="Kapustin Y."/>
            <person name="Kiryutin B."/>
            <person name="Kitts P."/>
            <person name="Maglott D."/>
            <person name="Pruitt K."/>
            <person name="Sapojnikov V."/>
            <person name="Souvorov A."/>
            <person name="Mackey A.J."/>
            <person name="Waterhouse R.M."/>
            <person name="Wyder S."/>
            <person name="Zdobnov E.M."/>
            <person name="Zdobnov E.M."/>
            <person name="Wyder S."/>
            <person name="Kriventseva E.V."/>
            <person name="Kadowaki T."/>
            <person name="Bork P."/>
            <person name="Aranda M."/>
            <person name="Bao R."/>
            <person name="Beermann A."/>
            <person name="Berns N."/>
            <person name="Bolognesi R."/>
            <person name="Bonneton F."/>
            <person name="Bopp D."/>
            <person name="Brown S.J."/>
            <person name="Bucher G."/>
            <person name="Butts T."/>
            <person name="Chaumot A."/>
            <person name="Denell R.E."/>
            <person name="Ferrier D.E."/>
            <person name="Friedrich M."/>
            <person name="Gordon C.M."/>
            <person name="Jindra M."/>
            <person name="Klingler M."/>
            <person name="Lan Q."/>
            <person name="Lattorff H.M."/>
            <person name="Laudet V."/>
            <person name="von Levetsow C."/>
            <person name="Liu Z."/>
            <person name="Lutz R."/>
            <person name="Lynch J.A."/>
            <person name="da Fonseca R.N."/>
            <person name="Posnien N."/>
            <person name="Reuter R."/>
            <person name="Roth S."/>
            <person name="Savard J."/>
            <person name="Schinko J.B."/>
            <person name="Schmitt C."/>
            <person name="Schoppmeier M."/>
            <person name="Schroder R."/>
            <person name="Shippy T.D."/>
            <person name="Simonnet F."/>
            <person name="Marques-Souza H."/>
            <person name="Tautz D."/>
            <person name="Tomoyasu Y."/>
            <person name="Trauner J."/>
            <person name="Van der Zee M."/>
            <person name="Vervoort M."/>
            <person name="Wittkopp N."/>
            <person name="Wimmer E.A."/>
            <person name="Yang X."/>
            <person name="Jones A.K."/>
            <person name="Sattelle D.B."/>
            <person name="Ebert P.R."/>
            <person name="Nelson D."/>
            <person name="Scott J.G."/>
            <person name="Beeman R.W."/>
            <person name="Muthukrishnan S."/>
            <person name="Kramer K.J."/>
            <person name="Arakane Y."/>
            <person name="Beeman R.W."/>
            <person name="Zhu Q."/>
            <person name="Hogenkamp D."/>
            <person name="Dixit R."/>
            <person name="Oppert B."/>
            <person name="Jiang H."/>
            <person name="Zou Z."/>
            <person name="Marshall J."/>
            <person name="Elpidina E."/>
            <person name="Vinokurov K."/>
            <person name="Oppert C."/>
            <person name="Zou Z."/>
            <person name="Evans J."/>
            <person name="Lu Z."/>
            <person name="Zhao P."/>
            <person name="Sumathipala N."/>
            <person name="Altincicek B."/>
            <person name="Vilcinskas A."/>
            <person name="Williams M."/>
            <person name="Hultmark D."/>
            <person name="Hetru C."/>
            <person name="Jiang H."/>
            <person name="Grimmelikhuijzen C.J."/>
            <person name="Hauser F."/>
            <person name="Cazzamali G."/>
            <person name="Williamson M."/>
            <person name="Park Y."/>
            <person name="Li B."/>
            <person name="Tanaka Y."/>
            <person name="Predel R."/>
            <person name="Neupert S."/>
            <person name="Schachtner J."/>
            <person name="Verleyen P."/>
            <person name="Raible F."/>
            <person name="Bork P."/>
            <person name="Friedrich M."/>
            <person name="Walden K.K."/>
            <person name="Robertson H.M."/>
            <person name="Angeli S."/>
            <person name="Foret S."/>
            <person name="Bucher G."/>
            <person name="Schuetz S."/>
            <person name="Maleszka R."/>
            <person name="Wimmer E.A."/>
            <person name="Beeman R.W."/>
            <person name="Lorenzen M."/>
            <person name="Tomoyasu Y."/>
            <person name="Miller S.C."/>
            <person name="Grossmann D."/>
            <person name="Bucher G."/>
        </authorList>
    </citation>
    <scope>NUCLEOTIDE SEQUENCE [LARGE SCALE GENOMIC DNA]</scope>
    <source>
        <strain evidence="2 3">Georgia GA2</strain>
    </source>
</reference>
<evidence type="ECO:0000313" key="3">
    <source>
        <dbReference type="Proteomes" id="UP000007266"/>
    </source>
</evidence>
<evidence type="ECO:0000259" key="1">
    <source>
        <dbReference type="Pfam" id="PF00443"/>
    </source>
</evidence>
<dbReference type="InterPro" id="IPR038765">
    <property type="entry name" value="Papain-like_cys_pep_sf"/>
</dbReference>
<feature type="domain" description="Peptidase C19 ubiquitin carboxyl-terminal hydrolase" evidence="1">
    <location>
        <begin position="13"/>
        <end position="119"/>
    </location>
</feature>
<accession>D6X1M9</accession>
<dbReference type="EMBL" id="KQ971370">
    <property type="protein sequence ID" value="EFA09323.1"/>
    <property type="molecule type" value="Genomic_DNA"/>
</dbReference>
<dbReference type="Gene3D" id="3.90.70.10">
    <property type="entry name" value="Cysteine proteinases"/>
    <property type="match status" value="1"/>
</dbReference>
<organism evidence="2 3">
    <name type="scientific">Tribolium castaneum</name>
    <name type="common">Red flour beetle</name>
    <dbReference type="NCBI Taxonomy" id="7070"/>
    <lineage>
        <taxon>Eukaryota</taxon>
        <taxon>Metazoa</taxon>
        <taxon>Ecdysozoa</taxon>
        <taxon>Arthropoda</taxon>
        <taxon>Hexapoda</taxon>
        <taxon>Insecta</taxon>
        <taxon>Pterygota</taxon>
        <taxon>Neoptera</taxon>
        <taxon>Endopterygota</taxon>
        <taxon>Coleoptera</taxon>
        <taxon>Polyphaga</taxon>
        <taxon>Cucujiformia</taxon>
        <taxon>Tenebrionidae</taxon>
        <taxon>Tenebrionidae incertae sedis</taxon>
        <taxon>Tribolium</taxon>
    </lineage>
</organism>
<dbReference type="InParanoid" id="D6X1M9"/>
<dbReference type="Pfam" id="PF00443">
    <property type="entry name" value="UCH"/>
    <property type="match status" value="1"/>
</dbReference>
<name>D6X1M9_TRICA</name>
<sequence>MKPEITTIMFSDNNLVPELVTKTMEKTCFCPKCDEKYLNVKSNLNENYIFIDWASVSLTNTNRSVQLCEIPSNIALTNKNLNYKLQGLVETIGEASDVGHFIAYCKRPNEKWKIYDDLQDKVNTNCPPEKVLGGCALLVYRCL</sequence>
<dbReference type="Proteomes" id="UP000007266">
    <property type="component" value="Linkage group 9"/>
</dbReference>
<evidence type="ECO:0000313" key="2">
    <source>
        <dbReference type="EMBL" id="EFA09323.1"/>
    </source>
</evidence>
<proteinExistence type="predicted"/>
<gene>
    <name evidence="2" type="primary">GLEAN_01649</name>
    <name evidence="2" type="ORF">TcasGA2_TC001649</name>
</gene>
<dbReference type="GO" id="GO:0016579">
    <property type="term" value="P:protein deubiquitination"/>
    <property type="evidence" value="ECO:0007669"/>
    <property type="project" value="InterPro"/>
</dbReference>
<keyword evidence="3" id="KW-1185">Reference proteome</keyword>
<dbReference type="SUPFAM" id="SSF54001">
    <property type="entry name" value="Cysteine proteinases"/>
    <property type="match status" value="1"/>
</dbReference>
<dbReference type="HOGENOM" id="CLU_2018176_0_0_1"/>
<dbReference type="PhylomeDB" id="D6X1M9"/>
<protein>
    <recommendedName>
        <fullName evidence="1">Peptidase C19 ubiquitin carboxyl-terminal hydrolase domain-containing protein</fullName>
    </recommendedName>
</protein>